<dbReference type="EMBL" id="CP077076">
    <property type="protein sequence ID" value="QXH54227.1"/>
    <property type="molecule type" value="Genomic_DNA"/>
</dbReference>
<evidence type="ECO:0000256" key="2">
    <source>
        <dbReference type="SAM" id="SignalP"/>
    </source>
</evidence>
<feature type="signal peptide" evidence="2">
    <location>
        <begin position="1"/>
        <end position="24"/>
    </location>
</feature>
<feature type="chain" id="PRO_5046563253" evidence="2">
    <location>
        <begin position="25"/>
        <end position="127"/>
    </location>
</feature>
<evidence type="ECO:0000313" key="4">
    <source>
        <dbReference type="Proteomes" id="UP001046350"/>
    </source>
</evidence>
<sequence>MKRSVSRLLVLGLLALGATGSAMASQMKASSPVPAHQAPAFATTKAENPWPSLASSAALQQAPMLAHDDDRYWRDGRWHSRRDDWRREQWRKEQWRKEQHRREIERRRAAAYHHDHRYQDDHGHYRR</sequence>
<feature type="compositionally biased region" description="Basic and acidic residues" evidence="1">
    <location>
        <begin position="96"/>
        <end position="108"/>
    </location>
</feature>
<proteinExistence type="predicted"/>
<organism evidence="3 4">
    <name type="scientific">Pseudomonas fakonensis</name>
    <dbReference type="NCBI Taxonomy" id="2842355"/>
    <lineage>
        <taxon>Bacteria</taxon>
        <taxon>Pseudomonadati</taxon>
        <taxon>Pseudomonadota</taxon>
        <taxon>Gammaproteobacteria</taxon>
        <taxon>Pseudomonadales</taxon>
        <taxon>Pseudomonadaceae</taxon>
        <taxon>Pseudomonas</taxon>
    </lineage>
</organism>
<feature type="region of interest" description="Disordered" evidence="1">
    <location>
        <begin position="96"/>
        <end position="127"/>
    </location>
</feature>
<feature type="region of interest" description="Disordered" evidence="1">
    <location>
        <begin position="21"/>
        <end position="40"/>
    </location>
</feature>
<evidence type="ECO:0000256" key="1">
    <source>
        <dbReference type="SAM" id="MobiDB-lite"/>
    </source>
</evidence>
<reference evidence="3" key="1">
    <citation type="journal article" date="2021" name="Microorganisms">
        <title>The Ever-Expanding Pseudomonas Genus: Description of 43 New Species and Partition of the Pseudomonas putida Group.</title>
        <authorList>
            <person name="Girard L."/>
            <person name="Lood C."/>
            <person name="Hofte M."/>
            <person name="Vandamme P."/>
            <person name="Rokni-Zadeh H."/>
            <person name="van Noort V."/>
            <person name="Lavigne R."/>
            <person name="De Mot R."/>
        </authorList>
    </citation>
    <scope>NUCLEOTIDE SEQUENCE</scope>
    <source>
        <strain evidence="3">COW40</strain>
    </source>
</reference>
<evidence type="ECO:0000313" key="3">
    <source>
        <dbReference type="EMBL" id="QXH54227.1"/>
    </source>
</evidence>
<protein>
    <submittedName>
        <fullName evidence="3">Uncharacterized protein</fullName>
    </submittedName>
</protein>
<feature type="compositionally biased region" description="Basic and acidic residues" evidence="1">
    <location>
        <begin position="117"/>
        <end position="127"/>
    </location>
</feature>
<keyword evidence="2" id="KW-0732">Signal</keyword>
<keyword evidence="4" id="KW-1185">Reference proteome</keyword>
<dbReference type="Proteomes" id="UP001046350">
    <property type="component" value="Chromosome"/>
</dbReference>
<accession>A0ABX8NDQ0</accession>
<gene>
    <name evidence="3" type="ORF">KSS94_16860</name>
</gene>
<name>A0ABX8NDQ0_9PSED</name>